<organism evidence="2">
    <name type="scientific">Arion vulgaris</name>
    <dbReference type="NCBI Taxonomy" id="1028688"/>
    <lineage>
        <taxon>Eukaryota</taxon>
        <taxon>Metazoa</taxon>
        <taxon>Spiralia</taxon>
        <taxon>Lophotrochozoa</taxon>
        <taxon>Mollusca</taxon>
        <taxon>Gastropoda</taxon>
        <taxon>Heterobranchia</taxon>
        <taxon>Euthyneura</taxon>
        <taxon>Panpulmonata</taxon>
        <taxon>Eupulmonata</taxon>
        <taxon>Stylommatophora</taxon>
        <taxon>Helicina</taxon>
        <taxon>Arionoidea</taxon>
        <taxon>Arionidae</taxon>
        <taxon>Arion</taxon>
    </lineage>
</organism>
<feature type="compositionally biased region" description="Polar residues" evidence="1">
    <location>
        <begin position="1"/>
        <end position="21"/>
    </location>
</feature>
<feature type="region of interest" description="Disordered" evidence="1">
    <location>
        <begin position="1"/>
        <end position="194"/>
    </location>
</feature>
<name>A0A0B6Y209_9EUPU</name>
<evidence type="ECO:0000256" key="1">
    <source>
        <dbReference type="SAM" id="MobiDB-lite"/>
    </source>
</evidence>
<dbReference type="EMBL" id="HACG01003452">
    <property type="protein sequence ID" value="CEK50317.1"/>
    <property type="molecule type" value="Transcribed_RNA"/>
</dbReference>
<feature type="compositionally biased region" description="Polar residues" evidence="1">
    <location>
        <begin position="90"/>
        <end position="101"/>
    </location>
</feature>
<proteinExistence type="predicted"/>
<feature type="compositionally biased region" description="Polar residues" evidence="1">
    <location>
        <begin position="70"/>
        <end position="82"/>
    </location>
</feature>
<feature type="compositionally biased region" description="Basic and acidic residues" evidence="1">
    <location>
        <begin position="168"/>
        <end position="179"/>
    </location>
</feature>
<sequence length="194" mass="21230">THQGSIKNSSSMDSSTDNINNIAAGGSSRDTGKTHMRHHGQGHKRQNHMLGGFSSFSRKFSRPRTLAVPKSSSEPMNLQTDISPDRANNPIGSTVSLSQVEESMFRHTPSASSLARMENSNLRSAQSSPGVHHSTVFPLTPDDTSITSSPTKYNTQSGKSKGKQKKLTKSEKEMQEKVSHLQGELNDQNSMCRY</sequence>
<protein>
    <submittedName>
        <fullName evidence="2">Uncharacterized protein</fullName>
    </submittedName>
</protein>
<gene>
    <name evidence="2" type="primary">ORF10412</name>
</gene>
<dbReference type="AlphaFoldDB" id="A0A0B6Y209"/>
<accession>A0A0B6Y209</accession>
<feature type="compositionally biased region" description="Low complexity" evidence="1">
    <location>
        <begin position="140"/>
        <end position="159"/>
    </location>
</feature>
<feature type="compositionally biased region" description="Polar residues" evidence="1">
    <location>
        <begin position="185"/>
        <end position="194"/>
    </location>
</feature>
<feature type="non-terminal residue" evidence="2">
    <location>
        <position position="194"/>
    </location>
</feature>
<feature type="compositionally biased region" description="Basic residues" evidence="1">
    <location>
        <begin position="34"/>
        <end position="47"/>
    </location>
</feature>
<reference evidence="2" key="1">
    <citation type="submission" date="2014-12" db="EMBL/GenBank/DDBJ databases">
        <title>Insight into the proteome of Arion vulgaris.</title>
        <authorList>
            <person name="Aradska J."/>
            <person name="Bulat T."/>
            <person name="Smidak R."/>
            <person name="Sarate P."/>
            <person name="Gangsoo J."/>
            <person name="Sialana F."/>
            <person name="Bilban M."/>
            <person name="Lubec G."/>
        </authorList>
    </citation>
    <scope>NUCLEOTIDE SEQUENCE</scope>
    <source>
        <tissue evidence="2">Skin</tissue>
    </source>
</reference>
<evidence type="ECO:0000313" key="2">
    <source>
        <dbReference type="EMBL" id="CEK50317.1"/>
    </source>
</evidence>
<feature type="non-terminal residue" evidence="2">
    <location>
        <position position="1"/>
    </location>
</feature>
<feature type="compositionally biased region" description="Polar residues" evidence="1">
    <location>
        <begin position="109"/>
        <end position="129"/>
    </location>
</feature>